<dbReference type="GO" id="GO:0004867">
    <property type="term" value="F:serine-type endopeptidase inhibitor activity"/>
    <property type="evidence" value="ECO:0007669"/>
    <property type="project" value="InterPro"/>
</dbReference>
<dbReference type="Pfam" id="PF00014">
    <property type="entry name" value="Kunitz_BPTI"/>
    <property type="match status" value="1"/>
</dbReference>
<protein>
    <submittedName>
        <fullName evidence="4">Serine peptidase inhibitor, Kunitz type 4</fullName>
    </submittedName>
</protein>
<dbReference type="PRINTS" id="PR00759">
    <property type="entry name" value="BASICPTASE"/>
</dbReference>
<feature type="domain" description="BPTI/Kunitz inhibitor" evidence="3">
    <location>
        <begin position="41"/>
        <end position="91"/>
    </location>
</feature>
<dbReference type="PROSITE" id="PS50279">
    <property type="entry name" value="BPTI_KUNITZ_2"/>
    <property type="match status" value="1"/>
</dbReference>
<evidence type="ECO:0000313" key="5">
    <source>
        <dbReference type="Proteomes" id="UP000550707"/>
    </source>
</evidence>
<keyword evidence="5" id="KW-1185">Reference proteome</keyword>
<evidence type="ECO:0000256" key="2">
    <source>
        <dbReference type="SAM" id="SignalP"/>
    </source>
</evidence>
<feature type="chain" id="PRO_5029533291" evidence="2">
    <location>
        <begin position="25"/>
        <end position="99"/>
    </location>
</feature>
<keyword evidence="2" id="KW-0732">Signal</keyword>
<dbReference type="PANTHER" id="PTHR47898:SF1">
    <property type="entry name" value="KUNITZ-TYPE PROTEASE INHIBITOR 4"/>
    <property type="match status" value="1"/>
</dbReference>
<dbReference type="CDD" id="cd00109">
    <property type="entry name" value="Kunitz-type"/>
    <property type="match status" value="1"/>
</dbReference>
<organism evidence="4 5">
    <name type="scientific">Molossus molossus</name>
    <name type="common">Pallas' mastiff bat</name>
    <name type="synonym">Vespertilio molossus</name>
    <dbReference type="NCBI Taxonomy" id="27622"/>
    <lineage>
        <taxon>Eukaryota</taxon>
        <taxon>Metazoa</taxon>
        <taxon>Chordata</taxon>
        <taxon>Craniata</taxon>
        <taxon>Vertebrata</taxon>
        <taxon>Euteleostomi</taxon>
        <taxon>Mammalia</taxon>
        <taxon>Eutheria</taxon>
        <taxon>Laurasiatheria</taxon>
        <taxon>Chiroptera</taxon>
        <taxon>Yangochiroptera</taxon>
        <taxon>Molossidae</taxon>
        <taxon>Molossus</taxon>
    </lineage>
</organism>
<dbReference type="PANTHER" id="PTHR47898">
    <property type="entry name" value="KUNITZ-TYPE PROTEASE INHIBITOR 4"/>
    <property type="match status" value="1"/>
</dbReference>
<dbReference type="InParanoid" id="A0A7J8HKS2"/>
<feature type="signal peptide" evidence="2">
    <location>
        <begin position="1"/>
        <end position="24"/>
    </location>
</feature>
<dbReference type="InterPro" id="IPR020901">
    <property type="entry name" value="Prtase_inh_Kunz-CS"/>
</dbReference>
<dbReference type="SUPFAM" id="SSF57362">
    <property type="entry name" value="BPTI-like"/>
    <property type="match status" value="1"/>
</dbReference>
<reference evidence="4 5" key="1">
    <citation type="journal article" date="2020" name="Nature">
        <title>Six reference-quality genomes reveal evolution of bat adaptations.</title>
        <authorList>
            <person name="Jebb D."/>
            <person name="Huang Z."/>
            <person name="Pippel M."/>
            <person name="Hughes G.M."/>
            <person name="Lavrichenko K."/>
            <person name="Devanna P."/>
            <person name="Winkler S."/>
            <person name="Jermiin L.S."/>
            <person name="Skirmuntt E.C."/>
            <person name="Katzourakis A."/>
            <person name="Burkitt-Gray L."/>
            <person name="Ray D.A."/>
            <person name="Sullivan K.A.M."/>
            <person name="Roscito J.G."/>
            <person name="Kirilenko B.M."/>
            <person name="Davalos L.M."/>
            <person name="Corthals A.P."/>
            <person name="Power M.L."/>
            <person name="Jones G."/>
            <person name="Ransome R.D."/>
            <person name="Dechmann D.K.N."/>
            <person name="Locatelli A.G."/>
            <person name="Puechmaille S.J."/>
            <person name="Fedrigo O."/>
            <person name="Jarvis E.D."/>
            <person name="Hiller M."/>
            <person name="Vernes S.C."/>
            <person name="Myers E.W."/>
            <person name="Teeling E.C."/>
        </authorList>
    </citation>
    <scope>NUCLEOTIDE SEQUENCE [LARGE SCALE GENOMIC DNA]</scope>
    <source>
        <strain evidence="4">MMolMol1</strain>
        <tissue evidence="4">Muscle</tissue>
    </source>
</reference>
<gene>
    <name evidence="4" type="ORF">HJG59_017307</name>
</gene>
<dbReference type="InterPro" id="IPR042943">
    <property type="entry name" value="SPINT4"/>
</dbReference>
<dbReference type="EMBL" id="JACASF010000006">
    <property type="protein sequence ID" value="KAF6472591.1"/>
    <property type="molecule type" value="Genomic_DNA"/>
</dbReference>
<keyword evidence="1" id="KW-1015">Disulfide bond</keyword>
<comment type="caution">
    <text evidence="4">The sequence shown here is derived from an EMBL/GenBank/DDBJ whole genome shotgun (WGS) entry which is preliminary data.</text>
</comment>
<sequence>MKPAELRFLLGLFNFLLLATPSMNGVVRLTESLCGDLKDPCRLDMEAGSCYEVHVRYFYNRTSKKCQYFIFSGCNGNLNNFNLQIDCQVACEEAFRVPR</sequence>
<accession>A0A7J8HKS2</accession>
<dbReference type="Proteomes" id="UP000550707">
    <property type="component" value="Unassembled WGS sequence"/>
</dbReference>
<dbReference type="FunCoup" id="A0A7J8HKS2">
    <property type="interactions" value="84"/>
</dbReference>
<proteinExistence type="predicted"/>
<evidence type="ECO:0000313" key="4">
    <source>
        <dbReference type="EMBL" id="KAF6472591.1"/>
    </source>
</evidence>
<dbReference type="Gene3D" id="4.10.410.10">
    <property type="entry name" value="Pancreatic trypsin inhibitor Kunitz domain"/>
    <property type="match status" value="1"/>
</dbReference>
<evidence type="ECO:0000259" key="3">
    <source>
        <dbReference type="PROSITE" id="PS50279"/>
    </source>
</evidence>
<dbReference type="SMART" id="SM00131">
    <property type="entry name" value="KU"/>
    <property type="match status" value="1"/>
</dbReference>
<name>A0A7J8HKS2_MOLMO</name>
<dbReference type="InterPro" id="IPR002223">
    <property type="entry name" value="Kunitz_BPTI"/>
</dbReference>
<dbReference type="AlphaFoldDB" id="A0A7J8HKS2"/>
<evidence type="ECO:0000256" key="1">
    <source>
        <dbReference type="ARBA" id="ARBA00023157"/>
    </source>
</evidence>
<dbReference type="InterPro" id="IPR036880">
    <property type="entry name" value="Kunitz_BPTI_sf"/>
</dbReference>
<dbReference type="PROSITE" id="PS00280">
    <property type="entry name" value="BPTI_KUNITZ_1"/>
    <property type="match status" value="1"/>
</dbReference>